<evidence type="ECO:0000256" key="8">
    <source>
        <dbReference type="PROSITE-ProRule" id="PRU00703"/>
    </source>
</evidence>
<dbReference type="SUPFAM" id="SSF75138">
    <property type="entry name" value="HprK N-terminal domain-like"/>
    <property type="match status" value="1"/>
</dbReference>
<organism evidence="10 11">
    <name type="scientific">Bulleidia extructa W1219</name>
    <dbReference type="NCBI Taxonomy" id="679192"/>
    <lineage>
        <taxon>Bacteria</taxon>
        <taxon>Bacillati</taxon>
        <taxon>Bacillota</taxon>
        <taxon>Erysipelotrichia</taxon>
        <taxon>Erysipelotrichales</taxon>
        <taxon>Erysipelotrichaceae</taxon>
        <taxon>Bulleidia</taxon>
    </lineage>
</organism>
<dbReference type="EC" id="3.6.1.1" evidence="2"/>
<dbReference type="Gene3D" id="3.90.1640.10">
    <property type="entry name" value="inorganic pyrophosphatase (n-terminal core)"/>
    <property type="match status" value="1"/>
</dbReference>
<dbReference type="InterPro" id="IPR038763">
    <property type="entry name" value="DHH_sf"/>
</dbReference>
<keyword evidence="4" id="KW-0378">Hydrolase</keyword>
<accession>D2MNE2</accession>
<dbReference type="RefSeq" id="WP_006626913.1">
    <property type="nucleotide sequence ID" value="NZ_ADFR01000003.1"/>
</dbReference>
<keyword evidence="5" id="KW-0464">Manganese</keyword>
<keyword evidence="11" id="KW-1185">Reference proteome</keyword>
<name>D2MNE2_9FIRM</name>
<keyword evidence="8" id="KW-0129">CBS domain</keyword>
<dbReference type="Pfam" id="PF02833">
    <property type="entry name" value="DHHA2"/>
    <property type="match status" value="1"/>
</dbReference>
<dbReference type="SUPFAM" id="SSF54631">
    <property type="entry name" value="CBS-domain pair"/>
    <property type="match status" value="1"/>
</dbReference>
<evidence type="ECO:0000313" key="11">
    <source>
        <dbReference type="Proteomes" id="UP000005017"/>
    </source>
</evidence>
<proteinExistence type="predicted"/>
<dbReference type="Gene3D" id="3.40.1390.20">
    <property type="entry name" value="HprK N-terminal domain-like"/>
    <property type="match status" value="1"/>
</dbReference>
<dbReference type="Pfam" id="PF00571">
    <property type="entry name" value="CBS"/>
    <property type="match status" value="2"/>
</dbReference>
<evidence type="ECO:0000256" key="4">
    <source>
        <dbReference type="ARBA" id="ARBA00022801"/>
    </source>
</evidence>
<dbReference type="SMART" id="SM00116">
    <property type="entry name" value="CBS"/>
    <property type="match status" value="2"/>
</dbReference>
<keyword evidence="3" id="KW-0479">Metal-binding</keyword>
<dbReference type="GO" id="GO:0046872">
    <property type="term" value="F:metal ion binding"/>
    <property type="evidence" value="ECO:0007669"/>
    <property type="project" value="UniProtKB-KW"/>
</dbReference>
<gene>
    <name evidence="10" type="ORF">HMPREF9013_0166</name>
</gene>
<dbReference type="AlphaFoldDB" id="D2MNE2"/>
<evidence type="ECO:0000256" key="6">
    <source>
        <dbReference type="ARBA" id="ARBA00032535"/>
    </source>
</evidence>
<dbReference type="Gene3D" id="3.10.580.10">
    <property type="entry name" value="CBS-domain"/>
    <property type="match status" value="1"/>
</dbReference>
<feature type="domain" description="CBS" evidence="9">
    <location>
        <begin position="73"/>
        <end position="131"/>
    </location>
</feature>
<dbReference type="Pfam" id="PF01368">
    <property type="entry name" value="DHH"/>
    <property type="match status" value="1"/>
</dbReference>
<dbReference type="InterPro" id="IPR004097">
    <property type="entry name" value="DHHA2"/>
</dbReference>
<dbReference type="SUPFAM" id="SSF64182">
    <property type="entry name" value="DHH phosphoesterases"/>
    <property type="match status" value="1"/>
</dbReference>
<dbReference type="PROSITE" id="PS51371">
    <property type="entry name" value="CBS"/>
    <property type="match status" value="2"/>
</dbReference>
<reference evidence="11" key="1">
    <citation type="submission" date="2009-12" db="EMBL/GenBank/DDBJ databases">
        <title>Sequence of Clostridiales genomosp. BVAB3 str. UPII9-5.</title>
        <authorList>
            <person name="Madupu R."/>
            <person name="Durkin A.S."/>
            <person name="Torralba M."/>
            <person name="Methe B."/>
            <person name="Sutton G.G."/>
            <person name="Strausberg R.L."/>
            <person name="Nelson K.E."/>
        </authorList>
    </citation>
    <scope>NUCLEOTIDE SEQUENCE [LARGE SCALE GENOMIC DNA]</scope>
    <source>
        <strain evidence="11">W1219</strain>
    </source>
</reference>
<dbReference type="InterPro" id="IPR010766">
    <property type="entry name" value="DRTGG"/>
</dbReference>
<dbReference type="Gene3D" id="3.10.310.20">
    <property type="entry name" value="DHHA2 domain"/>
    <property type="match status" value="1"/>
</dbReference>
<dbReference type="PANTHER" id="PTHR12112:SF22">
    <property type="entry name" value="MANGANESE-DEPENDENT INORGANIC PYROPHOSPHATASE-RELATED"/>
    <property type="match status" value="1"/>
</dbReference>
<evidence type="ECO:0000259" key="9">
    <source>
        <dbReference type="PROSITE" id="PS51371"/>
    </source>
</evidence>
<sequence>MLNETIYVSGHRHPDSDAICSAIAYANLLNETGKKALACRQGPLNEETKFILKRFGLDNPLLMTDARARLCDIELDIPTTIKTYETVHHAWHLMENTQNRSLFVINDEGKLKGICTTSDLSRFRFHPETDLEQLMKTASLANISRTIGGRIRFEPEHFSFNGQVHVITVDQMADSPYEVRDCVVMMSVGSMRQIDAIREGAKCLVLTMGACATLEVMSEAKRLGCAIIETPESTMHTAAVINESYSVEQIMSCNPITFLDTEYVDDVASKMNHSRVRSYPVLNENGDIVGGVSRYHTRNYRKLQIALVDHSAKNQSMQNIDKGDIVAIIDHHHIGDITTSHPIEYRNHRCGCTCTIVNLLYKEAGLVPSKPMAGIMLSAILSDTLNFKSATTTQEDRDTVQFLAEIAGIKDVNAYAVEMLAASVALKDSTPKDILYRDLKFYDVDRYHIAIGQTNFSHTEEVQSLLPKMKEQVFKEQERQGLDLLVMLFTDVLGNGSYFVYGGSMSYVLQELLETIIDDHSGFDPTIISRKQQLMPKLSELLKQQ</sequence>
<dbReference type="eggNOG" id="COG1227">
    <property type="taxonomic scope" value="Bacteria"/>
</dbReference>
<comment type="cofactor">
    <cofactor evidence="1">
        <name>Mn(2+)</name>
        <dbReference type="ChEBI" id="CHEBI:29035"/>
    </cofactor>
</comment>
<dbReference type="GO" id="GO:0004427">
    <property type="term" value="F:inorganic diphosphate phosphatase activity"/>
    <property type="evidence" value="ECO:0007669"/>
    <property type="project" value="UniProtKB-EC"/>
</dbReference>
<dbReference type="InterPro" id="IPR001667">
    <property type="entry name" value="DDH_dom"/>
</dbReference>
<dbReference type="SMART" id="SM01131">
    <property type="entry name" value="DHHA2"/>
    <property type="match status" value="1"/>
</dbReference>
<dbReference type="InterPro" id="IPR028979">
    <property type="entry name" value="Ser_kin/Pase_Hpr-like_N_sf"/>
</dbReference>
<evidence type="ECO:0000256" key="7">
    <source>
        <dbReference type="ARBA" id="ARBA00047820"/>
    </source>
</evidence>
<feature type="domain" description="CBS" evidence="9">
    <location>
        <begin position="251"/>
        <end position="307"/>
    </location>
</feature>
<dbReference type="STRING" id="679192.HMPREF9013_0166"/>
<comment type="caution">
    <text evidence="10">The sequence shown here is derived from an EMBL/GenBank/DDBJ whole genome shotgun (WGS) entry which is preliminary data.</text>
</comment>
<evidence type="ECO:0000256" key="5">
    <source>
        <dbReference type="ARBA" id="ARBA00023211"/>
    </source>
</evidence>
<comment type="catalytic activity">
    <reaction evidence="7">
        <text>diphosphate + H2O = 2 phosphate + H(+)</text>
        <dbReference type="Rhea" id="RHEA:24576"/>
        <dbReference type="ChEBI" id="CHEBI:15377"/>
        <dbReference type="ChEBI" id="CHEBI:15378"/>
        <dbReference type="ChEBI" id="CHEBI:33019"/>
        <dbReference type="ChEBI" id="CHEBI:43474"/>
        <dbReference type="EC" id="3.6.1.1"/>
    </reaction>
</comment>
<dbReference type="NCBIfam" id="NF011443">
    <property type="entry name" value="PRK14869.1-5"/>
    <property type="match status" value="1"/>
</dbReference>
<dbReference type="InterPro" id="IPR038222">
    <property type="entry name" value="DHHA2_dom_sf"/>
</dbReference>
<evidence type="ECO:0000313" key="10">
    <source>
        <dbReference type="EMBL" id="EFC05964.1"/>
    </source>
</evidence>
<evidence type="ECO:0000256" key="2">
    <source>
        <dbReference type="ARBA" id="ARBA00012146"/>
    </source>
</evidence>
<dbReference type="EMBL" id="ADFR01000003">
    <property type="protein sequence ID" value="EFC05964.1"/>
    <property type="molecule type" value="Genomic_DNA"/>
</dbReference>
<dbReference type="OrthoDB" id="9766150at2"/>
<protein>
    <recommendedName>
        <fullName evidence="2">inorganic diphosphatase</fullName>
        <ecNumber evidence="2">3.6.1.1</ecNumber>
    </recommendedName>
    <alternativeName>
        <fullName evidence="6">Pyrophosphate phospho-hydrolase</fullName>
    </alternativeName>
</protein>
<dbReference type="InterPro" id="IPR046342">
    <property type="entry name" value="CBS_dom_sf"/>
</dbReference>
<dbReference type="PANTHER" id="PTHR12112">
    <property type="entry name" value="BNIP - RELATED"/>
    <property type="match status" value="1"/>
</dbReference>
<dbReference type="InterPro" id="IPR000644">
    <property type="entry name" value="CBS_dom"/>
</dbReference>
<evidence type="ECO:0000256" key="1">
    <source>
        <dbReference type="ARBA" id="ARBA00001936"/>
    </source>
</evidence>
<dbReference type="Pfam" id="PF07085">
    <property type="entry name" value="DRTGG"/>
    <property type="match status" value="1"/>
</dbReference>
<dbReference type="GO" id="GO:0005737">
    <property type="term" value="C:cytoplasm"/>
    <property type="evidence" value="ECO:0007669"/>
    <property type="project" value="InterPro"/>
</dbReference>
<dbReference type="Proteomes" id="UP000005017">
    <property type="component" value="Unassembled WGS sequence"/>
</dbReference>
<evidence type="ECO:0000256" key="3">
    <source>
        <dbReference type="ARBA" id="ARBA00022723"/>
    </source>
</evidence>